<evidence type="ECO:0000256" key="1">
    <source>
        <dbReference type="SAM" id="MobiDB-lite"/>
    </source>
</evidence>
<accession>A0ABP6UJN3</accession>
<protein>
    <submittedName>
        <fullName evidence="2">Uncharacterized protein</fullName>
    </submittedName>
</protein>
<sequence length="272" mass="31169">MKVFVNDAVNNINILDERIDLEFILDIINILSNHRDSQIKIYDRLKSHYLLMINPNGPEEWKIDHPIEQNKIHKQCYATKEQCIAIIKELFKKGHIDDIPGFIEVPIRHFTLDEMLAFKKEDDMMLRGEDPDLYKPTPTLSMQSEVLKQKETQKKKPQHSFVVGEKPTITKEPTKSTPVLPVFEQNKPKTSPLQEFKKETTPKEDIPLISKTATQTPVKKENTPEPPKTKIASSTNAEKIVGAKKETSKTPLQSEPKIATPKKSDDNSFFSI</sequence>
<dbReference type="Proteomes" id="UP001500459">
    <property type="component" value="Unassembled WGS sequence"/>
</dbReference>
<evidence type="ECO:0000313" key="3">
    <source>
        <dbReference type="Proteomes" id="UP001500459"/>
    </source>
</evidence>
<dbReference type="RefSeq" id="WP_344927581.1">
    <property type="nucleotide sequence ID" value="NZ_BAABCW010000008.1"/>
</dbReference>
<reference evidence="3" key="1">
    <citation type="journal article" date="2019" name="Int. J. Syst. Evol. Microbiol.">
        <title>The Global Catalogue of Microorganisms (GCM) 10K type strain sequencing project: providing services to taxonomists for standard genome sequencing and annotation.</title>
        <authorList>
            <consortium name="The Broad Institute Genomics Platform"/>
            <consortium name="The Broad Institute Genome Sequencing Center for Infectious Disease"/>
            <person name="Wu L."/>
            <person name="Ma J."/>
        </authorList>
    </citation>
    <scope>NUCLEOTIDE SEQUENCE [LARGE SCALE GENOMIC DNA]</scope>
    <source>
        <strain evidence="3">JCM 17106</strain>
    </source>
</reference>
<feature type="region of interest" description="Disordered" evidence="1">
    <location>
        <begin position="148"/>
        <end position="272"/>
    </location>
</feature>
<proteinExistence type="predicted"/>
<feature type="compositionally biased region" description="Basic and acidic residues" evidence="1">
    <location>
        <begin position="195"/>
        <end position="206"/>
    </location>
</feature>
<evidence type="ECO:0000313" key="2">
    <source>
        <dbReference type="EMBL" id="GAA3509806.1"/>
    </source>
</evidence>
<name>A0ABP6UJN3_9FLAO</name>
<keyword evidence="3" id="KW-1185">Reference proteome</keyword>
<dbReference type="EMBL" id="BAABCW010000008">
    <property type="protein sequence ID" value="GAA3509806.1"/>
    <property type="molecule type" value="Genomic_DNA"/>
</dbReference>
<comment type="caution">
    <text evidence="2">The sequence shown here is derived from an EMBL/GenBank/DDBJ whole genome shotgun (WGS) entry which is preliminary data.</text>
</comment>
<organism evidence="2 3">
    <name type="scientific">Aquimarina addita</name>
    <dbReference type="NCBI Taxonomy" id="870485"/>
    <lineage>
        <taxon>Bacteria</taxon>
        <taxon>Pseudomonadati</taxon>
        <taxon>Bacteroidota</taxon>
        <taxon>Flavobacteriia</taxon>
        <taxon>Flavobacteriales</taxon>
        <taxon>Flavobacteriaceae</taxon>
        <taxon>Aquimarina</taxon>
    </lineage>
</organism>
<gene>
    <name evidence="2" type="ORF">GCM10022393_23370</name>
</gene>